<dbReference type="AlphaFoldDB" id="A0A3P1Z097"/>
<proteinExistence type="predicted"/>
<dbReference type="Proteomes" id="UP000278609">
    <property type="component" value="Unassembled WGS sequence"/>
</dbReference>
<sequence length="72" mass="8680">MKNPIQMIKQCNEKDEPYFLLRGQDICALPAIETYYENVKDKVKDPRFIEEIEEIMKDFRAYLEEQQTHVPD</sequence>
<name>A0A3P1Z097_TANFO</name>
<reference evidence="3 4" key="1">
    <citation type="submission" date="2018-11" db="EMBL/GenBank/DDBJ databases">
        <title>Genomes From Bacteria Associated with the Canine Oral Cavity: a Test Case for Automated Genome-Based Taxonomic Assignment.</title>
        <authorList>
            <person name="Coil D.A."/>
            <person name="Jospin G."/>
            <person name="Darling A.E."/>
            <person name="Wallis C."/>
            <person name="Davis I.J."/>
            <person name="Harris S."/>
            <person name="Eisen J.A."/>
            <person name="Holcombe L.J."/>
            <person name="O'Flynn C."/>
        </authorList>
    </citation>
    <scope>NUCLEOTIDE SEQUENCE [LARGE SCALE GENOMIC DNA]</scope>
    <source>
        <strain evidence="2 4">OH1426_COT-023</strain>
        <strain evidence="1 3">OH2617_COT-023</strain>
    </source>
</reference>
<evidence type="ECO:0000313" key="4">
    <source>
        <dbReference type="Proteomes" id="UP000279860"/>
    </source>
</evidence>
<evidence type="ECO:0000313" key="3">
    <source>
        <dbReference type="Proteomes" id="UP000278609"/>
    </source>
</evidence>
<accession>A0A3P1Z097</accession>
<dbReference type="Proteomes" id="UP000279860">
    <property type="component" value="Unassembled WGS sequence"/>
</dbReference>
<dbReference type="EMBL" id="RQYS01000017">
    <property type="protein sequence ID" value="RRD62093.1"/>
    <property type="molecule type" value="Genomic_DNA"/>
</dbReference>
<dbReference type="OrthoDB" id="1095444at2"/>
<comment type="caution">
    <text evidence="2">The sequence shown here is derived from an EMBL/GenBank/DDBJ whole genome shotgun (WGS) entry which is preliminary data.</text>
</comment>
<gene>
    <name evidence="1" type="ORF">EII40_04920</name>
    <name evidence="2" type="ORF">EII41_05495</name>
</gene>
<dbReference type="EMBL" id="RQYN01000014">
    <property type="protein sequence ID" value="RRD76287.1"/>
    <property type="molecule type" value="Genomic_DNA"/>
</dbReference>
<evidence type="ECO:0000313" key="1">
    <source>
        <dbReference type="EMBL" id="RRD62093.1"/>
    </source>
</evidence>
<evidence type="ECO:0000313" key="2">
    <source>
        <dbReference type="EMBL" id="RRD76287.1"/>
    </source>
</evidence>
<dbReference type="RefSeq" id="WP_124751164.1">
    <property type="nucleotide sequence ID" value="NZ_RQYN01000014.1"/>
</dbReference>
<protein>
    <submittedName>
        <fullName evidence="2">Uncharacterized protein</fullName>
    </submittedName>
</protein>
<organism evidence="2 4">
    <name type="scientific">Tannerella forsythia</name>
    <name type="common">Bacteroides forsythus</name>
    <dbReference type="NCBI Taxonomy" id="28112"/>
    <lineage>
        <taxon>Bacteria</taxon>
        <taxon>Pseudomonadati</taxon>
        <taxon>Bacteroidota</taxon>
        <taxon>Bacteroidia</taxon>
        <taxon>Bacteroidales</taxon>
        <taxon>Tannerellaceae</taxon>
        <taxon>Tannerella</taxon>
    </lineage>
</organism>